<organism evidence="1 2">
    <name type="scientific">Paramuricea clavata</name>
    <name type="common">Red gorgonian</name>
    <name type="synonym">Violescent sea-whip</name>
    <dbReference type="NCBI Taxonomy" id="317549"/>
    <lineage>
        <taxon>Eukaryota</taxon>
        <taxon>Metazoa</taxon>
        <taxon>Cnidaria</taxon>
        <taxon>Anthozoa</taxon>
        <taxon>Octocorallia</taxon>
        <taxon>Malacalcyonacea</taxon>
        <taxon>Plexauridae</taxon>
        <taxon>Paramuricea</taxon>
    </lineage>
</organism>
<proteinExistence type="predicted"/>
<name>A0A6S7HEN2_PARCT</name>
<evidence type="ECO:0000313" key="1">
    <source>
        <dbReference type="EMBL" id="CAB4003554.1"/>
    </source>
</evidence>
<keyword evidence="2" id="KW-1185">Reference proteome</keyword>
<dbReference type="InterPro" id="IPR046496">
    <property type="entry name" value="DUF6589"/>
</dbReference>
<accession>A0A6S7HEN2</accession>
<dbReference type="Pfam" id="PF20231">
    <property type="entry name" value="DUF6589"/>
    <property type="match status" value="1"/>
</dbReference>
<reference evidence="1" key="1">
    <citation type="submission" date="2020-04" db="EMBL/GenBank/DDBJ databases">
        <authorList>
            <person name="Alioto T."/>
            <person name="Alioto T."/>
            <person name="Gomez Garrido J."/>
        </authorList>
    </citation>
    <scope>NUCLEOTIDE SEQUENCE</scope>
    <source>
        <strain evidence="1">A484AB</strain>
    </source>
</reference>
<dbReference type="EMBL" id="CACRXK020004662">
    <property type="protein sequence ID" value="CAB4003554.1"/>
    <property type="molecule type" value="Genomic_DNA"/>
</dbReference>
<gene>
    <name evidence="1" type="ORF">PACLA_8A018349</name>
</gene>
<dbReference type="Proteomes" id="UP001152795">
    <property type="component" value="Unassembled WGS sequence"/>
</dbReference>
<evidence type="ECO:0000313" key="2">
    <source>
        <dbReference type="Proteomes" id="UP001152795"/>
    </source>
</evidence>
<sequence>MKKCSYPHPADPGKSQDVLNMYIEELEHETQTYGEYIYRPESGEHDYNLDMVEDVNLIEPYAPLSDSGSRLAVAKRLEYEATDDINSVGIVATPLKPMTSVPLTTSSPVVQSEKGSLQPVSAFPTNSLENNISPIKNDSAQTNSTASGSATGEDSCKEIARQIHNECSAMCKGETKKKVKVRELSCLRKTDKENIANFSFEQLEKELKERAPLFQLVLKTASLRVEDRSKSSMLSIGVAAAVCLKNRSRNMTAFQLVLAIITHISGFSFVPSYFDGKKDTCGEQAVVGDQLTVERGVNSLMEVSNGFTPEERNEGIHFEIADFHGGMKFLEVIFNHFYNTSAPNDQCTLFCDRNFINRRNISTDVSKNVSATKKFILLEIDARIVAACMNKLGMDDINAEPTSEVIPYNLKLASKDEKLRFLKSLAEQVVNKYILGSEKVASLLEKVHMAETEDKERKNRDADARFKCRFPGCDKTYKCDGKRKREHEASHGLPPVTVLKYTNTGKKILKRDDMFNYQSSFLEIGLLVKNFFDAISDGDGGRVVQCWKFMLQYLRHDGAGSRKYALEALYLQCQVNALLSPRAAHGLTWNRFLKSKFGSRGNIPLDLALEHFNRIIKTLIKKLGASGLNGKALNRHCRVLTTNKQLLDNFDEMCNIVRRSGHHVEHSRRNYLVKVVQNLVDNKAFEFANGRTYKKLTEIKACLLEDFSVSEMFKWINEHKKNVYLNRCSR</sequence>
<dbReference type="AlphaFoldDB" id="A0A6S7HEN2"/>
<protein>
    <submittedName>
        <fullName evidence="1">Uncharacterized protein</fullName>
    </submittedName>
</protein>
<comment type="caution">
    <text evidence="1">The sequence shown here is derived from an EMBL/GenBank/DDBJ whole genome shotgun (WGS) entry which is preliminary data.</text>
</comment>
<dbReference type="OrthoDB" id="5971812at2759"/>